<dbReference type="AlphaFoldDB" id="A0A7U6JGU1"/>
<dbReference type="RefSeq" id="WP_041065735.1">
    <property type="nucleotide sequence ID" value="NZ_AP012273.1"/>
</dbReference>
<name>A0A7U6JGU1_9GAMM</name>
<dbReference type="OrthoDB" id="7061849at2"/>
<evidence type="ECO:0000313" key="2">
    <source>
        <dbReference type="Proteomes" id="UP000031631"/>
    </source>
</evidence>
<organism evidence="1 2">
    <name type="scientific">Thiolapillus brandeum</name>
    <dbReference type="NCBI Taxonomy" id="1076588"/>
    <lineage>
        <taxon>Bacteria</taxon>
        <taxon>Pseudomonadati</taxon>
        <taxon>Pseudomonadota</taxon>
        <taxon>Gammaproteobacteria</taxon>
        <taxon>Chromatiales</taxon>
        <taxon>Sedimenticolaceae</taxon>
        <taxon>Thiolapillus</taxon>
    </lineage>
</organism>
<proteinExistence type="predicted"/>
<evidence type="ECO:0000313" key="1">
    <source>
        <dbReference type="EMBL" id="BAO43731.1"/>
    </source>
</evidence>
<reference evidence="1 2" key="1">
    <citation type="journal article" date="2014" name="PLoS ONE">
        <title>Physiological and genomic features of a novel sulfur-oxidizing gammaproteobacterium belonging to a previously uncultivated symbiotic lineage isolated from a hydrothermal vent.</title>
        <authorList>
            <person name="Nunoura T."/>
            <person name="Takaki Y."/>
            <person name="Kazama H."/>
            <person name="Kakuta J."/>
            <person name="Shimamura S."/>
            <person name="Makita H."/>
            <person name="Hirai M."/>
            <person name="Miyazaki M."/>
            <person name="Takai K."/>
        </authorList>
    </citation>
    <scope>NUCLEOTIDE SEQUENCE [LARGE SCALE GENOMIC DNA]</scope>
    <source>
        <strain evidence="1 2">Hiromi1</strain>
    </source>
</reference>
<sequence>MLEYVFFHVRPFEEFVAYLHELGLQPGIQAEEDSWEASLPEDLDDELSEKIEERYDQLMELNQQLFDAEQPEGYHTAGVVVNLAGGETVYAQVDPLLLGKIMEVLTPEEFGDVVNAIVDAVEQPDERTLCQRMRDQAQ</sequence>
<dbReference type="Proteomes" id="UP000031631">
    <property type="component" value="Chromosome"/>
</dbReference>
<protein>
    <submittedName>
        <fullName evidence="1">Uncharacterized protein</fullName>
    </submittedName>
</protein>
<accession>A0A7U6JGU1</accession>
<dbReference type="KEGG" id="tbn:TBH_C0795"/>
<dbReference type="EMBL" id="AP012273">
    <property type="protein sequence ID" value="BAO43731.1"/>
    <property type="molecule type" value="Genomic_DNA"/>
</dbReference>
<gene>
    <name evidence="1" type="ORF">TBH_C0795</name>
</gene>
<keyword evidence="2" id="KW-1185">Reference proteome</keyword>